<dbReference type="AlphaFoldDB" id="A0A9P4TDY3"/>
<evidence type="ECO:0000256" key="6">
    <source>
        <dbReference type="ARBA" id="ARBA00023010"/>
    </source>
</evidence>
<feature type="compositionally biased region" description="Low complexity" evidence="10">
    <location>
        <begin position="13"/>
        <end position="26"/>
    </location>
</feature>
<evidence type="ECO:0000256" key="10">
    <source>
        <dbReference type="SAM" id="MobiDB-lite"/>
    </source>
</evidence>
<dbReference type="EMBL" id="SWKU01000011">
    <property type="protein sequence ID" value="KAF3002490.1"/>
    <property type="molecule type" value="Genomic_DNA"/>
</dbReference>
<comment type="caution">
    <text evidence="11">The sequence shown here is derived from an EMBL/GenBank/DDBJ whole genome shotgun (WGS) entry which is preliminary data.</text>
</comment>
<keyword evidence="8 9" id="KW-0539">Nucleus</keyword>
<dbReference type="Pfam" id="PF07575">
    <property type="entry name" value="Nucleopor_Nup85"/>
    <property type="match status" value="2"/>
</dbReference>
<feature type="compositionally biased region" description="Polar residues" evidence="10">
    <location>
        <begin position="51"/>
        <end position="62"/>
    </location>
</feature>
<dbReference type="PANTHER" id="PTHR13373">
    <property type="entry name" value="FROUNT PROTEIN-RELATED"/>
    <property type="match status" value="1"/>
</dbReference>
<gene>
    <name evidence="11" type="ORF">E8E13_005945</name>
</gene>
<evidence type="ECO:0000256" key="8">
    <source>
        <dbReference type="ARBA" id="ARBA00023242"/>
    </source>
</evidence>
<evidence type="ECO:0000256" key="3">
    <source>
        <dbReference type="ARBA" id="ARBA00022448"/>
    </source>
</evidence>
<keyword evidence="5 9" id="KW-0653">Protein transport</keyword>
<keyword evidence="3 9" id="KW-0813">Transport</keyword>
<comment type="function">
    <text evidence="9">Functions as a component of the nuclear pore complex (NPC).</text>
</comment>
<dbReference type="GO" id="GO:0017056">
    <property type="term" value="F:structural constituent of nuclear pore"/>
    <property type="evidence" value="ECO:0007669"/>
    <property type="project" value="TreeGrafter"/>
</dbReference>
<organism evidence="11 12">
    <name type="scientific">Curvularia kusanoi</name>
    <name type="common">Cochliobolus kusanoi</name>
    <dbReference type="NCBI Taxonomy" id="90978"/>
    <lineage>
        <taxon>Eukaryota</taxon>
        <taxon>Fungi</taxon>
        <taxon>Dikarya</taxon>
        <taxon>Ascomycota</taxon>
        <taxon>Pezizomycotina</taxon>
        <taxon>Dothideomycetes</taxon>
        <taxon>Pleosporomycetidae</taxon>
        <taxon>Pleosporales</taxon>
        <taxon>Pleosporineae</taxon>
        <taxon>Pleosporaceae</taxon>
        <taxon>Curvularia</taxon>
    </lineage>
</organism>
<proteinExistence type="inferred from homology"/>
<feature type="compositionally biased region" description="Polar residues" evidence="10">
    <location>
        <begin position="98"/>
        <end position="138"/>
    </location>
</feature>
<protein>
    <recommendedName>
        <fullName evidence="9">Nuclear pore complex protein Nup85</fullName>
    </recommendedName>
</protein>
<keyword evidence="4 9" id="KW-0509">mRNA transport</keyword>
<dbReference type="GO" id="GO:0045893">
    <property type="term" value="P:positive regulation of DNA-templated transcription"/>
    <property type="evidence" value="ECO:0007669"/>
    <property type="project" value="TreeGrafter"/>
</dbReference>
<dbReference type="OrthoDB" id="5422384at2759"/>
<dbReference type="InterPro" id="IPR011502">
    <property type="entry name" value="Nucleoporin_Nup85"/>
</dbReference>
<sequence length="1080" mass="117755">MFRVPSSTPPSTPGRSTRFNGPTTTPAGPPPDESYRDYEPTSTPAGPPPAMSNSLFGESQPNFARPANYNFDNSYYGSFPESSPPRHGLFEGTGSGNLGTTTFGRPGSAQRSRPTSRPTSGAFNNSFRVPSSPPQQLNRRLDEGHDDDDMDEYGEEEEDDEDMDEEEEDDYYDDEQLAVPRRQKANSRMSQSVISRASATDLERGPTLVHAGAKQDQFDLVGLAKGLAPNVESPTLQEPGDVILETELLLEKVNESLNSDTPETRAGVLGDAAHELVALWQAASKTNSKAGLSSSRSGGSAGLSNASQLSSLLLSIHHPPPVGISQRTSALSLVPRGESQQYTPLPKLLLDWLNQYTVVSEVEQVLDESRGYSRHHSFWDAVHVSAVRGKFNQTLQMLQGANLEVAESAQTDGLGNAGYTGTHLRYANEAVRSAINLLRECPAVVSEDWDVKGQDWSIFRSRVYQAYYDLQELAEGDSVSRHGISQPFEAPHFGITQSQASFRLSVASRKAESRVPWTVYEELRKLYQLLMGNEEEILQISADWIEAVLGLTIWWNGEDDDDIPQGSFAASRRSLMRSTRVRTVDVTPVTAYCERLSSSLAAVIKNSDEEFSVNVTDLYEVGLACVLDNNTEGALHILRTWSLTAAAAIAEIANAGGWYKPSSGLLGGFDKSDLMVLSYNEQHHTGATKDDLQIAYSQALSSKGTITSRDGQTSKEGWELAIQVLTRLDDSMTASQRIEDIINDLPLDSVEQVDRITQLCYNMNLTSQAISIAMKYADYLRANTHNYGDTLLYYARAHSATKIQEVLRVLVAHCLIKSVAYPALSDLDQSLSSLITSPKQTLTKLAAQDTEAAAILSQHLSGYATIRKFYDLRDEDMLSNNGGNPTARPMARKRAAAAALMVVISSAASSIQGGLYDADIETVIQVDVLLPLLGEALVFLNQPKRTLSLRHLYDLLAAIEDFETSGGLIRNQCEEVLQTALGAAHGDTNVPEPRSLLQKSMSGLSGSTFSLIGSQDFSTDAQSTQASAVLVRGGKVGDVQRGWDWRAGFPKGAQGKELLTILRLGVAREVARCFAEGELQ</sequence>
<evidence type="ECO:0000256" key="5">
    <source>
        <dbReference type="ARBA" id="ARBA00022927"/>
    </source>
</evidence>
<evidence type="ECO:0000313" key="11">
    <source>
        <dbReference type="EMBL" id="KAF3002490.1"/>
    </source>
</evidence>
<dbReference type="GO" id="GO:0006606">
    <property type="term" value="P:protein import into nucleus"/>
    <property type="evidence" value="ECO:0007669"/>
    <property type="project" value="TreeGrafter"/>
</dbReference>
<feature type="region of interest" description="Disordered" evidence="10">
    <location>
        <begin position="1"/>
        <end position="203"/>
    </location>
</feature>
<evidence type="ECO:0000256" key="7">
    <source>
        <dbReference type="ARBA" id="ARBA00023132"/>
    </source>
</evidence>
<dbReference type="PANTHER" id="PTHR13373:SF21">
    <property type="entry name" value="NUCLEAR PORE COMPLEX PROTEIN NUP85"/>
    <property type="match status" value="1"/>
</dbReference>
<evidence type="ECO:0000256" key="4">
    <source>
        <dbReference type="ARBA" id="ARBA00022816"/>
    </source>
</evidence>
<dbReference type="Proteomes" id="UP000801428">
    <property type="component" value="Unassembled WGS sequence"/>
</dbReference>
<keyword evidence="9" id="KW-0472">Membrane</keyword>
<keyword evidence="12" id="KW-1185">Reference proteome</keyword>
<feature type="compositionally biased region" description="Acidic residues" evidence="10">
    <location>
        <begin position="144"/>
        <end position="176"/>
    </location>
</feature>
<feature type="compositionally biased region" description="Polar residues" evidence="10">
    <location>
        <begin position="186"/>
        <end position="198"/>
    </location>
</feature>
<name>A0A9P4TDY3_CURKU</name>
<evidence type="ECO:0000256" key="9">
    <source>
        <dbReference type="RuleBase" id="RU365073"/>
    </source>
</evidence>
<reference evidence="11" key="1">
    <citation type="submission" date="2019-04" db="EMBL/GenBank/DDBJ databases">
        <title>Sequencing of skin fungus with MAO and IRED activity.</title>
        <authorList>
            <person name="Marsaioli A.J."/>
            <person name="Bonatto J.M.C."/>
            <person name="Reis Junior O."/>
        </authorList>
    </citation>
    <scope>NUCLEOTIDE SEQUENCE</scope>
    <source>
        <strain evidence="11">30M1</strain>
    </source>
</reference>
<evidence type="ECO:0000256" key="1">
    <source>
        <dbReference type="ARBA" id="ARBA00004567"/>
    </source>
</evidence>
<comment type="similarity">
    <text evidence="2 9">Belongs to the nucleoporin Nup85 family.</text>
</comment>
<dbReference type="GO" id="GO:0031080">
    <property type="term" value="C:nuclear pore outer ring"/>
    <property type="evidence" value="ECO:0007669"/>
    <property type="project" value="TreeGrafter"/>
</dbReference>
<evidence type="ECO:0000313" key="12">
    <source>
        <dbReference type="Proteomes" id="UP000801428"/>
    </source>
</evidence>
<dbReference type="GO" id="GO:0006406">
    <property type="term" value="P:mRNA export from nucleus"/>
    <property type="evidence" value="ECO:0007669"/>
    <property type="project" value="TreeGrafter"/>
</dbReference>
<accession>A0A9P4TDY3</accession>
<comment type="subcellular location">
    <subcellularLocation>
        <location evidence="1 9">Nucleus</location>
        <location evidence="1 9">Nuclear pore complex</location>
    </subcellularLocation>
</comment>
<keyword evidence="7 9" id="KW-0906">Nuclear pore complex</keyword>
<dbReference type="GO" id="GO:0031965">
    <property type="term" value="C:nuclear membrane"/>
    <property type="evidence" value="ECO:0007669"/>
    <property type="project" value="UniProtKB-UniRule"/>
</dbReference>
<evidence type="ECO:0000256" key="2">
    <source>
        <dbReference type="ARBA" id="ARBA00005573"/>
    </source>
</evidence>
<keyword evidence="6 9" id="KW-0811">Translocation</keyword>
<comment type="subunit">
    <text evidence="9">Component of the nuclear pore complex (NPC).</text>
</comment>